<feature type="chain" id="PRO_5017624985" evidence="1">
    <location>
        <begin position="20"/>
        <end position="130"/>
    </location>
</feature>
<protein>
    <submittedName>
        <fullName evidence="3">Uncharacterized protein DUF1311</fullName>
    </submittedName>
</protein>
<reference evidence="3 4" key="1">
    <citation type="submission" date="2018-07" db="EMBL/GenBank/DDBJ databases">
        <title>Genomic Encyclopedia of Type Strains, Phase IV (KMG-IV): sequencing the most valuable type-strain genomes for metagenomic binning, comparative biology and taxonomic classification.</title>
        <authorList>
            <person name="Goeker M."/>
        </authorList>
    </citation>
    <scope>NUCLEOTIDE SEQUENCE [LARGE SCALE GENOMIC DNA]</scope>
    <source>
        <strain evidence="3 4">DSM 4134</strain>
    </source>
</reference>
<accession>A0A3D9L6Y0</accession>
<keyword evidence="4" id="KW-1185">Reference proteome</keyword>
<dbReference type="EMBL" id="QREG01000005">
    <property type="protein sequence ID" value="REE00481.1"/>
    <property type="molecule type" value="Genomic_DNA"/>
</dbReference>
<proteinExistence type="predicted"/>
<dbReference type="Gene3D" id="1.20.1270.180">
    <property type="match status" value="1"/>
</dbReference>
<dbReference type="RefSeq" id="WP_115867481.1">
    <property type="nucleotide sequence ID" value="NZ_QREG01000005.1"/>
</dbReference>
<dbReference type="Pfam" id="PF07007">
    <property type="entry name" value="LprI"/>
    <property type="match status" value="1"/>
</dbReference>
<name>A0A3D9L6Y0_MARFU</name>
<dbReference type="InterPro" id="IPR009739">
    <property type="entry name" value="LprI-like_N"/>
</dbReference>
<dbReference type="PROSITE" id="PS51257">
    <property type="entry name" value="PROKAR_LIPOPROTEIN"/>
    <property type="match status" value="1"/>
</dbReference>
<organism evidence="3 4">
    <name type="scientific">Marinoscillum furvescens DSM 4134</name>
    <dbReference type="NCBI Taxonomy" id="1122208"/>
    <lineage>
        <taxon>Bacteria</taxon>
        <taxon>Pseudomonadati</taxon>
        <taxon>Bacteroidota</taxon>
        <taxon>Cytophagia</taxon>
        <taxon>Cytophagales</taxon>
        <taxon>Reichenbachiellaceae</taxon>
        <taxon>Marinoscillum</taxon>
    </lineage>
</organism>
<dbReference type="OrthoDB" id="7340239at2"/>
<gene>
    <name evidence="3" type="ORF">C7460_105104</name>
</gene>
<dbReference type="Proteomes" id="UP000256779">
    <property type="component" value="Unassembled WGS sequence"/>
</dbReference>
<feature type="signal peptide" evidence="1">
    <location>
        <begin position="1"/>
        <end position="19"/>
    </location>
</feature>
<evidence type="ECO:0000259" key="2">
    <source>
        <dbReference type="Pfam" id="PF07007"/>
    </source>
</evidence>
<keyword evidence="1" id="KW-0732">Signal</keyword>
<evidence type="ECO:0000256" key="1">
    <source>
        <dbReference type="SAM" id="SignalP"/>
    </source>
</evidence>
<comment type="caution">
    <text evidence="3">The sequence shown here is derived from an EMBL/GenBank/DDBJ whole genome shotgun (WGS) entry which is preliminary data.</text>
</comment>
<evidence type="ECO:0000313" key="4">
    <source>
        <dbReference type="Proteomes" id="UP000256779"/>
    </source>
</evidence>
<sequence length="130" mass="15335">MSRGTFLALSFLISLAACQKNPNNTESKTSCTHYDQVDKEMLDLINKIEQKYAGEKRFIDRLTEAQVYWVQYRDRQVRALFPRDVKDYKKEHGESYFVCKCDELIRLTNLRIAELNRWMEGSSDCPNSIR</sequence>
<evidence type="ECO:0000313" key="3">
    <source>
        <dbReference type="EMBL" id="REE00481.1"/>
    </source>
</evidence>
<feature type="domain" description="Lysozyme inhibitor LprI-like N-terminal" evidence="2">
    <location>
        <begin position="18"/>
        <end position="115"/>
    </location>
</feature>
<dbReference type="AlphaFoldDB" id="A0A3D9L6Y0"/>